<feature type="transmembrane region" description="Helical" evidence="1">
    <location>
        <begin position="86"/>
        <end position="105"/>
    </location>
</feature>
<dbReference type="WBParaSite" id="SMRG1_93450.3">
    <property type="protein sequence ID" value="SMRG1_93450.3"/>
    <property type="gene ID" value="SMRG1_93450"/>
</dbReference>
<sequence length="222" mass="25137">MKLAFDNVSNVTCQDNSTCIFFWYTDPVVLSAIILTLIGLFVGLLIILIKKLHSTSIMNSIIMVITLIILIIDVALLNLHTKWYEIIISVTVDTTLTSLAISLGVKLRVPEGKLEIILFSMWCVFGGIGIILLIVGAALFNYIVLGVSWIFWCCIMVIVILYTAYYLDRCSEKQFCGVMYIIFLRSYEYIALNISLQFCLNSFIDCHPCTKIMNNSMIGHYE</sequence>
<dbReference type="Proteomes" id="UP000050790">
    <property type="component" value="Unassembled WGS sequence"/>
</dbReference>
<feature type="transmembrane region" description="Helical" evidence="1">
    <location>
        <begin position="117"/>
        <end position="143"/>
    </location>
</feature>
<accession>A0AA85AM62</accession>
<keyword evidence="1" id="KW-0812">Transmembrane</keyword>
<keyword evidence="1" id="KW-1133">Transmembrane helix</keyword>
<feature type="transmembrane region" description="Helical" evidence="1">
    <location>
        <begin position="61"/>
        <end position="80"/>
    </location>
</feature>
<proteinExistence type="predicted"/>
<evidence type="ECO:0000313" key="3">
    <source>
        <dbReference type="WBParaSite" id="SMRG1_93450.2"/>
    </source>
</evidence>
<keyword evidence="1" id="KW-0472">Membrane</keyword>
<reference evidence="3 4" key="1">
    <citation type="submission" date="2023-11" db="UniProtKB">
        <authorList>
            <consortium name="WormBaseParasite"/>
        </authorList>
    </citation>
    <scope>IDENTIFICATION</scope>
</reference>
<protein>
    <submittedName>
        <fullName evidence="3 4">Uncharacterized protein</fullName>
    </submittedName>
</protein>
<feature type="transmembrane region" description="Helical" evidence="1">
    <location>
        <begin position="149"/>
        <end position="167"/>
    </location>
</feature>
<dbReference type="WBParaSite" id="SMRG1_93450.2">
    <property type="protein sequence ID" value="SMRG1_93450.2"/>
    <property type="gene ID" value="SMRG1_93450"/>
</dbReference>
<evidence type="ECO:0000313" key="4">
    <source>
        <dbReference type="WBParaSite" id="SMRG1_93450.3"/>
    </source>
</evidence>
<feature type="transmembrane region" description="Helical" evidence="1">
    <location>
        <begin position="28"/>
        <end position="49"/>
    </location>
</feature>
<dbReference type="AlphaFoldDB" id="A0AA85AM62"/>
<organism evidence="2 3">
    <name type="scientific">Schistosoma margrebowiei</name>
    <dbReference type="NCBI Taxonomy" id="48269"/>
    <lineage>
        <taxon>Eukaryota</taxon>
        <taxon>Metazoa</taxon>
        <taxon>Spiralia</taxon>
        <taxon>Lophotrochozoa</taxon>
        <taxon>Platyhelminthes</taxon>
        <taxon>Trematoda</taxon>
        <taxon>Digenea</taxon>
        <taxon>Strigeidida</taxon>
        <taxon>Schistosomatoidea</taxon>
        <taxon>Schistosomatidae</taxon>
        <taxon>Schistosoma</taxon>
    </lineage>
</organism>
<evidence type="ECO:0000256" key="1">
    <source>
        <dbReference type="SAM" id="Phobius"/>
    </source>
</evidence>
<name>A0AA85AM62_9TREM</name>
<evidence type="ECO:0000313" key="2">
    <source>
        <dbReference type="Proteomes" id="UP000050790"/>
    </source>
</evidence>